<feature type="active site" evidence="10">
    <location>
        <position position="117"/>
    </location>
</feature>
<keyword evidence="7 10" id="KW-0464">Manganese</keyword>
<dbReference type="CDD" id="cd02885">
    <property type="entry name" value="NUDIX_IPP_Isomerase"/>
    <property type="match status" value="1"/>
</dbReference>
<evidence type="ECO:0000256" key="9">
    <source>
        <dbReference type="ARBA" id="ARBA00023235"/>
    </source>
</evidence>
<sequence length="198" mass="21721">MTTVEHVVLVDGSGHALGTAPKLSVHGPETPLHLAFSSYAFDREGRVLLTRRAGHKLTWPGVWTNSCCGHPLPGERLDQAVIRRLSFELGLTVERADLVLPRFSYRAVMGNGIVEHELCPVYRVLVDGSASPNPDEVGETRWMAWPEFADGVVSGLISISPWCREQVPQLSELGPDPLRWPTASVEDLPPAARQPYAP</sequence>
<dbReference type="SUPFAM" id="SSF55811">
    <property type="entry name" value="Nudix"/>
    <property type="match status" value="1"/>
</dbReference>
<evidence type="ECO:0000313" key="14">
    <source>
        <dbReference type="Proteomes" id="UP001144036"/>
    </source>
</evidence>
<dbReference type="Gene3D" id="3.90.79.10">
    <property type="entry name" value="Nucleoside Triphosphate Pyrophosphohydrolase"/>
    <property type="match status" value="1"/>
</dbReference>
<accession>A0ABT4S930</accession>
<evidence type="ECO:0000256" key="11">
    <source>
        <dbReference type="SAM" id="MobiDB-lite"/>
    </source>
</evidence>
<organism evidence="13 14">
    <name type="scientific">Nonomuraea corallina</name>
    <dbReference type="NCBI Taxonomy" id="2989783"/>
    <lineage>
        <taxon>Bacteria</taxon>
        <taxon>Bacillati</taxon>
        <taxon>Actinomycetota</taxon>
        <taxon>Actinomycetes</taxon>
        <taxon>Streptosporangiales</taxon>
        <taxon>Streptosporangiaceae</taxon>
        <taxon>Nonomuraea</taxon>
    </lineage>
</organism>
<dbReference type="InterPro" id="IPR015797">
    <property type="entry name" value="NUDIX_hydrolase-like_dom_sf"/>
</dbReference>
<evidence type="ECO:0000256" key="10">
    <source>
        <dbReference type="HAMAP-Rule" id="MF_00202"/>
    </source>
</evidence>
<evidence type="ECO:0000313" key="13">
    <source>
        <dbReference type="EMBL" id="MDA0633721.1"/>
    </source>
</evidence>
<dbReference type="RefSeq" id="WP_270154526.1">
    <property type="nucleotide sequence ID" value="NZ_JAPNNL010000027.1"/>
</dbReference>
<comment type="pathway">
    <text evidence="1 10">Isoprenoid biosynthesis; dimethylallyl diphosphate biosynthesis; dimethylallyl diphosphate from isopentenyl diphosphate: step 1/1.</text>
</comment>
<feature type="domain" description="Nudix hydrolase" evidence="12">
    <location>
        <begin position="31"/>
        <end position="165"/>
    </location>
</feature>
<keyword evidence="5 10" id="KW-0479">Metal-binding</keyword>
<proteinExistence type="inferred from homology"/>
<dbReference type="Pfam" id="PF00293">
    <property type="entry name" value="NUDIX"/>
    <property type="match status" value="1"/>
</dbReference>
<feature type="region of interest" description="Disordered" evidence="11">
    <location>
        <begin position="174"/>
        <end position="198"/>
    </location>
</feature>
<gene>
    <name evidence="10 13" type="primary">idi</name>
    <name evidence="13" type="ORF">OUY22_09850</name>
</gene>
<comment type="function">
    <text evidence="10">Catalyzes the 1,3-allylic rearrangement of the homoallylic substrate isopentenyl (IPP) to its highly electrophilic allylic isomer, dimethylallyl diphosphate (DMAPP).</text>
</comment>
<dbReference type="PROSITE" id="PS51462">
    <property type="entry name" value="NUDIX"/>
    <property type="match status" value="1"/>
</dbReference>
<feature type="binding site" evidence="10">
    <location>
        <position position="26"/>
    </location>
    <ligand>
        <name>Mn(2+)</name>
        <dbReference type="ChEBI" id="CHEBI:29035"/>
    </ligand>
</feature>
<evidence type="ECO:0000256" key="3">
    <source>
        <dbReference type="ARBA" id="ARBA00012057"/>
    </source>
</evidence>
<evidence type="ECO:0000256" key="6">
    <source>
        <dbReference type="ARBA" id="ARBA00022842"/>
    </source>
</evidence>
<dbReference type="HAMAP" id="MF_00202">
    <property type="entry name" value="Idi"/>
    <property type="match status" value="1"/>
</dbReference>
<comment type="caution">
    <text evidence="13">The sequence shown here is derived from an EMBL/GenBank/DDBJ whole genome shotgun (WGS) entry which is preliminary data.</text>
</comment>
<evidence type="ECO:0000256" key="7">
    <source>
        <dbReference type="ARBA" id="ARBA00023211"/>
    </source>
</evidence>
<keyword evidence="8 10" id="KW-0414">Isoprene biosynthesis</keyword>
<dbReference type="PANTHER" id="PTHR10885:SF0">
    <property type="entry name" value="ISOPENTENYL-DIPHOSPHATE DELTA-ISOMERASE"/>
    <property type="match status" value="1"/>
</dbReference>
<protein>
    <recommendedName>
        <fullName evidence="3 10">Isopentenyl-diphosphate Delta-isomerase</fullName>
        <shortName evidence="10">IPP isomerase</shortName>
        <ecNumber evidence="3 10">5.3.3.2</ecNumber>
    </recommendedName>
    <alternativeName>
        <fullName evidence="10">IPP:DMAPP isomerase</fullName>
    </alternativeName>
    <alternativeName>
        <fullName evidence="10">Isopentenyl pyrophosphate isomerase</fullName>
    </alternativeName>
</protein>
<dbReference type="NCBIfam" id="NF002995">
    <property type="entry name" value="PRK03759.1"/>
    <property type="match status" value="1"/>
</dbReference>
<keyword evidence="6 10" id="KW-0460">Magnesium</keyword>
<comment type="catalytic activity">
    <reaction evidence="10">
        <text>isopentenyl diphosphate = dimethylallyl diphosphate</text>
        <dbReference type="Rhea" id="RHEA:23284"/>
        <dbReference type="ChEBI" id="CHEBI:57623"/>
        <dbReference type="ChEBI" id="CHEBI:128769"/>
        <dbReference type="EC" id="5.3.3.2"/>
    </reaction>
</comment>
<dbReference type="Proteomes" id="UP001144036">
    <property type="component" value="Unassembled WGS sequence"/>
</dbReference>
<evidence type="ECO:0000256" key="1">
    <source>
        <dbReference type="ARBA" id="ARBA00004826"/>
    </source>
</evidence>
<feature type="binding site" evidence="10">
    <location>
        <position position="33"/>
    </location>
    <ligand>
        <name>Mn(2+)</name>
        <dbReference type="ChEBI" id="CHEBI:29035"/>
    </ligand>
</feature>
<dbReference type="NCBIfam" id="TIGR02150">
    <property type="entry name" value="IPP_isom_1"/>
    <property type="match status" value="1"/>
</dbReference>
<reference evidence="13" key="1">
    <citation type="submission" date="2022-11" db="EMBL/GenBank/DDBJ databases">
        <title>Nonomuraea corallina sp. nov., a new species of the genus Nonomuraea isolated from sea side sediment in Thai sea.</title>
        <authorList>
            <person name="Ngamcharungchit C."/>
            <person name="Matsumoto A."/>
            <person name="Suriyachadkun C."/>
            <person name="Panbangred W."/>
            <person name="Inahashi Y."/>
            <person name="Intra B."/>
        </authorList>
    </citation>
    <scope>NUCLEOTIDE SEQUENCE</scope>
    <source>
        <strain evidence="13">MCN248</strain>
    </source>
</reference>
<feature type="binding site" evidence="10">
    <location>
        <position position="117"/>
    </location>
    <ligand>
        <name>Mn(2+)</name>
        <dbReference type="ChEBI" id="CHEBI:29035"/>
    </ligand>
</feature>
<evidence type="ECO:0000259" key="12">
    <source>
        <dbReference type="PROSITE" id="PS51462"/>
    </source>
</evidence>
<dbReference type="InterPro" id="IPR056375">
    <property type="entry name" value="Idi_bact"/>
</dbReference>
<dbReference type="EMBL" id="JAPNNL010000027">
    <property type="protein sequence ID" value="MDA0633721.1"/>
    <property type="molecule type" value="Genomic_DNA"/>
</dbReference>
<evidence type="ECO:0000256" key="4">
    <source>
        <dbReference type="ARBA" id="ARBA00022490"/>
    </source>
</evidence>
<dbReference type="PANTHER" id="PTHR10885">
    <property type="entry name" value="ISOPENTENYL-DIPHOSPHATE DELTA-ISOMERASE"/>
    <property type="match status" value="1"/>
</dbReference>
<comment type="cofactor">
    <cofactor evidence="10">
        <name>Mg(2+)</name>
        <dbReference type="ChEBI" id="CHEBI:18420"/>
    </cofactor>
    <text evidence="10">Binds 1 Mg(2+) ion per subunit. The magnesium ion binds only when substrate is bound.</text>
</comment>
<dbReference type="PIRSF" id="PIRSF018427">
    <property type="entry name" value="Isopntndiph_ism"/>
    <property type="match status" value="1"/>
</dbReference>
<comment type="similarity">
    <text evidence="2 10">Belongs to the IPP isomerase type 1 family.</text>
</comment>
<dbReference type="EC" id="5.3.3.2" evidence="3 10"/>
<feature type="binding site" evidence="10">
    <location>
        <position position="70"/>
    </location>
    <ligand>
        <name>Mn(2+)</name>
        <dbReference type="ChEBI" id="CHEBI:29035"/>
    </ligand>
</feature>
<dbReference type="InterPro" id="IPR000086">
    <property type="entry name" value="NUDIX_hydrolase_dom"/>
</dbReference>
<evidence type="ECO:0000256" key="8">
    <source>
        <dbReference type="ARBA" id="ARBA00023229"/>
    </source>
</evidence>
<comment type="subcellular location">
    <subcellularLocation>
        <location evidence="10">Cytoplasm</location>
    </subcellularLocation>
</comment>
<comment type="cofactor">
    <cofactor evidence="10">
        <name>Mn(2+)</name>
        <dbReference type="ChEBI" id="CHEBI:29035"/>
    </cofactor>
    <text evidence="10">Binds 1 Mn(2+) ion per subunit.</text>
</comment>
<evidence type="ECO:0000256" key="2">
    <source>
        <dbReference type="ARBA" id="ARBA00007579"/>
    </source>
</evidence>
<evidence type="ECO:0000256" key="5">
    <source>
        <dbReference type="ARBA" id="ARBA00022723"/>
    </source>
</evidence>
<dbReference type="GO" id="GO:0004452">
    <property type="term" value="F:isopentenyl-diphosphate delta-isomerase activity"/>
    <property type="evidence" value="ECO:0007669"/>
    <property type="project" value="UniProtKB-EC"/>
</dbReference>
<keyword evidence="9 10" id="KW-0413">Isomerase</keyword>
<keyword evidence="14" id="KW-1185">Reference proteome</keyword>
<feature type="binding site" evidence="10">
    <location>
        <position position="88"/>
    </location>
    <ligand>
        <name>Mg(2+)</name>
        <dbReference type="ChEBI" id="CHEBI:18420"/>
    </ligand>
</feature>
<feature type="binding site" evidence="10">
    <location>
        <position position="115"/>
    </location>
    <ligand>
        <name>Mn(2+)</name>
        <dbReference type="ChEBI" id="CHEBI:29035"/>
    </ligand>
</feature>
<keyword evidence="4 10" id="KW-0963">Cytoplasm</keyword>
<feature type="active site" evidence="10">
    <location>
        <position position="68"/>
    </location>
</feature>
<name>A0ABT4S930_9ACTN</name>
<dbReference type="InterPro" id="IPR011876">
    <property type="entry name" value="IsopentenylPP_isomerase_typ1"/>
</dbReference>